<evidence type="ECO:0000259" key="2">
    <source>
        <dbReference type="Pfam" id="PF26107"/>
    </source>
</evidence>
<evidence type="ECO:0000313" key="4">
    <source>
        <dbReference type="EMBL" id="TXC66047.1"/>
    </source>
</evidence>
<organism evidence="4 5">
    <name type="scientific">Piscinibacter aquaticus</name>
    <dbReference type="NCBI Taxonomy" id="392597"/>
    <lineage>
        <taxon>Bacteria</taxon>
        <taxon>Pseudomonadati</taxon>
        <taxon>Pseudomonadota</taxon>
        <taxon>Betaproteobacteria</taxon>
        <taxon>Burkholderiales</taxon>
        <taxon>Sphaerotilaceae</taxon>
        <taxon>Piscinibacter</taxon>
    </lineage>
</organism>
<dbReference type="AlphaFoldDB" id="A0A5C6TZK1"/>
<comment type="caution">
    <text evidence="4">The sequence shown here is derived from an EMBL/GenBank/DDBJ whole genome shotgun (WGS) entry which is preliminary data.</text>
</comment>
<feature type="domain" description="WYL" evidence="1">
    <location>
        <begin position="100"/>
        <end position="163"/>
    </location>
</feature>
<dbReference type="InterPro" id="IPR059019">
    <property type="entry name" value="WHD_CapW"/>
</dbReference>
<dbReference type="Pfam" id="PF26107">
    <property type="entry name" value="BrxR_CTD"/>
    <property type="match status" value="1"/>
</dbReference>
<gene>
    <name evidence="4" type="ORF">FSC37_09355</name>
</gene>
<feature type="domain" description="DNA-binding transcriptional repressor CapW winged helix-turn-helix" evidence="3">
    <location>
        <begin position="2"/>
        <end position="74"/>
    </location>
</feature>
<sequence length="265" mass="29625">MEVLLRWEGELDNARLREVFGVQAVQASRLLSAFVAAYGPAITRVSPHAPVTPTKQFRPRLAGNSPDEYLRLVDSVGPLVRTFAVEDLRLDLSPVSSTLFALATKACLKRVGLQIRYRSLSEPDGRDRLVYPHSLIRAARRWHVRAWCTQRAAFRDFALGRISKGSIEGSPSPATKEADQHWNEMAKLEVVAHPALPTGQLQLLQDEYLGGATSRTVEVRRCLVGYTVQDLRLATDARRHMPPEFQLLLKNAADFKDDFVVRSAA</sequence>
<dbReference type="Proteomes" id="UP000321832">
    <property type="component" value="Unassembled WGS sequence"/>
</dbReference>
<evidence type="ECO:0000313" key="5">
    <source>
        <dbReference type="Proteomes" id="UP000321832"/>
    </source>
</evidence>
<dbReference type="InterPro" id="IPR059020">
    <property type="entry name" value="CapW_CTD"/>
</dbReference>
<dbReference type="InterPro" id="IPR026881">
    <property type="entry name" value="WYL_dom"/>
</dbReference>
<protein>
    <submittedName>
        <fullName evidence="4">WYL domain-containing protein</fullName>
    </submittedName>
</protein>
<dbReference type="PANTHER" id="PTHR34580:SF3">
    <property type="entry name" value="PROTEIN PAFB"/>
    <property type="match status" value="1"/>
</dbReference>
<dbReference type="Pfam" id="PF26109">
    <property type="entry name" value="WHD_BrxR"/>
    <property type="match status" value="1"/>
</dbReference>
<dbReference type="Pfam" id="PF13280">
    <property type="entry name" value="WYL"/>
    <property type="match status" value="1"/>
</dbReference>
<reference evidence="4 5" key="1">
    <citation type="submission" date="2019-08" db="EMBL/GenBank/DDBJ databases">
        <authorList>
            <person name="Khan S.A."/>
            <person name="Jeon C.O."/>
            <person name="Jeong S.E."/>
        </authorList>
    </citation>
    <scope>NUCLEOTIDE SEQUENCE [LARGE SCALE GENOMIC DNA]</scope>
    <source>
        <strain evidence="5">IMCC1728</strain>
    </source>
</reference>
<dbReference type="InterPro" id="IPR051534">
    <property type="entry name" value="CBASS_pafABC_assoc_protein"/>
</dbReference>
<dbReference type="PANTHER" id="PTHR34580">
    <property type="match status" value="1"/>
</dbReference>
<evidence type="ECO:0000259" key="3">
    <source>
        <dbReference type="Pfam" id="PF26109"/>
    </source>
</evidence>
<keyword evidence="5" id="KW-1185">Reference proteome</keyword>
<dbReference type="PROSITE" id="PS52050">
    <property type="entry name" value="WYL"/>
    <property type="match status" value="1"/>
</dbReference>
<proteinExistence type="predicted"/>
<accession>A0A5C6TZK1</accession>
<name>A0A5C6TZK1_9BURK</name>
<feature type="domain" description="DNA-binding transcriptional repressor CapW C-terminal dimerisation" evidence="2">
    <location>
        <begin position="186"/>
        <end position="254"/>
    </location>
</feature>
<evidence type="ECO:0000259" key="1">
    <source>
        <dbReference type="Pfam" id="PF13280"/>
    </source>
</evidence>
<dbReference type="EMBL" id="VOPW01000001">
    <property type="protein sequence ID" value="TXC66047.1"/>
    <property type="molecule type" value="Genomic_DNA"/>
</dbReference>